<dbReference type="PATRIC" id="fig|1234409.3.peg.945"/>
<evidence type="ECO:0000313" key="4">
    <source>
        <dbReference type="EMBL" id="EKU26998.1"/>
    </source>
</evidence>
<evidence type="ECO:0000259" key="3">
    <source>
        <dbReference type="Pfam" id="PF13240"/>
    </source>
</evidence>
<keyword evidence="2" id="KW-0472">Membrane</keyword>
<sequence>MSFCPNCGHETKENAKFCDRCGKNLNENEPSKKPKKKRGMIIIVILFLLLLLLFGFYFLMKPKEDHSKEHQESISSVSSVQSSSSTKEKESTTPSTTEVTESTTEEKETQVTGEEIGSNVRNLLAASILYVKENPPGSLWNGNDYAYKAKGTKEAKPEYFNEGGSYGYVFENKQVVGAGGSPMFVPSEDGQKMYFYTTGGVPTVDDDGNSYMEPRNPEDKVSVDELATFINTQGKTEEYQNLVQRMTING</sequence>
<keyword evidence="2" id="KW-0812">Transmembrane</keyword>
<feature type="transmembrane region" description="Helical" evidence="2">
    <location>
        <begin position="40"/>
        <end position="60"/>
    </location>
</feature>
<feature type="domain" description="Zinc-ribbon" evidence="3">
    <location>
        <begin position="3"/>
        <end position="25"/>
    </location>
</feature>
<dbReference type="InterPro" id="IPR026870">
    <property type="entry name" value="Zinc_ribbon_dom"/>
</dbReference>
<dbReference type="Proteomes" id="UP000016057">
    <property type="component" value="Unassembled WGS sequence"/>
</dbReference>
<dbReference type="eggNOG" id="ENOG50329WT">
    <property type="taxonomic scope" value="Bacteria"/>
</dbReference>
<protein>
    <recommendedName>
        <fullName evidence="3">Zinc-ribbon domain-containing protein</fullName>
    </recommendedName>
</protein>
<evidence type="ECO:0000313" key="5">
    <source>
        <dbReference type="Proteomes" id="UP000016057"/>
    </source>
</evidence>
<dbReference type="RefSeq" id="WP_009491562.1">
    <property type="nucleotide sequence ID" value="NZ_AMYT01000021.1"/>
</dbReference>
<keyword evidence="2" id="KW-1133">Transmembrane helix</keyword>
<feature type="compositionally biased region" description="Low complexity" evidence="1">
    <location>
        <begin position="73"/>
        <end position="85"/>
    </location>
</feature>
<reference evidence="4 5" key="1">
    <citation type="journal article" date="2013" name="Genome Announc.">
        <title>Draft Genome Sequence of Catellicoccus marimammalium, a Novel Species Commonly Found in Gull Feces.</title>
        <authorList>
            <person name="Weigand M.R."/>
            <person name="Ryu H."/>
            <person name="Bozcek L."/>
            <person name="Konstantinidis K.T."/>
            <person name="Santo Domingo J.W."/>
        </authorList>
    </citation>
    <scope>NUCLEOTIDE SEQUENCE [LARGE SCALE GENOMIC DNA]</scope>
    <source>
        <strain evidence="4 5">M35/04/3</strain>
    </source>
</reference>
<evidence type="ECO:0000256" key="2">
    <source>
        <dbReference type="SAM" id="Phobius"/>
    </source>
</evidence>
<dbReference type="EMBL" id="AMYT01000021">
    <property type="protein sequence ID" value="EKU26998.1"/>
    <property type="molecule type" value="Genomic_DNA"/>
</dbReference>
<name>K8ZK81_9ENTE</name>
<comment type="caution">
    <text evidence="4">The sequence shown here is derived from an EMBL/GenBank/DDBJ whole genome shotgun (WGS) entry which is preliminary data.</text>
</comment>
<dbReference type="AlphaFoldDB" id="K8ZK81"/>
<proteinExistence type="predicted"/>
<gene>
    <name evidence="4" type="ORF">C683_0994</name>
</gene>
<feature type="compositionally biased region" description="Low complexity" evidence="1">
    <location>
        <begin position="92"/>
        <end position="102"/>
    </location>
</feature>
<dbReference type="Pfam" id="PF13240">
    <property type="entry name" value="Zn_Ribbon_1"/>
    <property type="match status" value="1"/>
</dbReference>
<feature type="region of interest" description="Disordered" evidence="1">
    <location>
        <begin position="69"/>
        <end position="115"/>
    </location>
</feature>
<organism evidence="4 5">
    <name type="scientific">Catellicoccus marimammalium M35/04/3</name>
    <dbReference type="NCBI Taxonomy" id="1234409"/>
    <lineage>
        <taxon>Bacteria</taxon>
        <taxon>Bacillati</taxon>
        <taxon>Bacillota</taxon>
        <taxon>Bacilli</taxon>
        <taxon>Lactobacillales</taxon>
        <taxon>Enterococcaceae</taxon>
        <taxon>Catellicoccus</taxon>
    </lineage>
</organism>
<accession>K8ZK81</accession>
<keyword evidence="5" id="KW-1185">Reference proteome</keyword>
<dbReference type="OrthoDB" id="3240505at2"/>
<evidence type="ECO:0000256" key="1">
    <source>
        <dbReference type="SAM" id="MobiDB-lite"/>
    </source>
</evidence>